<reference evidence="1 3" key="1">
    <citation type="submission" date="2017-09" db="EMBL/GenBank/DDBJ databases">
        <title>WGS assembly of Aquilegia coerulea Goldsmith.</title>
        <authorList>
            <person name="Hodges S."/>
            <person name="Kramer E."/>
            <person name="Nordborg M."/>
            <person name="Tomkins J."/>
            <person name="Borevitz J."/>
            <person name="Derieg N."/>
            <person name="Yan J."/>
            <person name="Mihaltcheva S."/>
            <person name="Hayes R.D."/>
            <person name="Rokhsar D."/>
        </authorList>
    </citation>
    <scope>NUCLEOTIDE SEQUENCE [LARGE SCALE GENOMIC DNA]</scope>
    <source>
        <strain evidence="3">cv. Goldsmith</strain>
    </source>
</reference>
<dbReference type="EMBL" id="KZ305072">
    <property type="protein sequence ID" value="PIA30554.1"/>
    <property type="molecule type" value="Genomic_DNA"/>
</dbReference>
<protein>
    <submittedName>
        <fullName evidence="1">Uncharacterized protein</fullName>
    </submittedName>
</protein>
<sequence>MLGKASLSSAKGFIVDNLFLAMTKRKEPKMMLDYFCLRRVVEAQRYIGIIFHLHYHMLLILISCVSCTYTVVRLPYPQGKLCIVGCFLRVFSCFQSAGLHGRFDTCS</sequence>
<dbReference type="Proteomes" id="UP000230069">
    <property type="component" value="Unassembled WGS sequence"/>
</dbReference>
<keyword evidence="3" id="KW-1185">Reference proteome</keyword>
<proteinExistence type="predicted"/>
<name>A0A2G5CGY8_AQUCA</name>
<organism evidence="1 3">
    <name type="scientific">Aquilegia coerulea</name>
    <name type="common">Rocky mountain columbine</name>
    <dbReference type="NCBI Taxonomy" id="218851"/>
    <lineage>
        <taxon>Eukaryota</taxon>
        <taxon>Viridiplantae</taxon>
        <taxon>Streptophyta</taxon>
        <taxon>Embryophyta</taxon>
        <taxon>Tracheophyta</taxon>
        <taxon>Spermatophyta</taxon>
        <taxon>Magnoliopsida</taxon>
        <taxon>Ranunculales</taxon>
        <taxon>Ranunculaceae</taxon>
        <taxon>Thalictroideae</taxon>
        <taxon>Aquilegia</taxon>
    </lineage>
</organism>
<accession>A0A2G5CGY8</accession>
<gene>
    <name evidence="1" type="ORF">AQUCO_05500089v1</name>
    <name evidence="2" type="ORF">AQUCO_05500099v1</name>
</gene>
<evidence type="ECO:0000313" key="2">
    <source>
        <dbReference type="EMBL" id="PIA30564.1"/>
    </source>
</evidence>
<dbReference type="EMBL" id="KZ305072">
    <property type="protein sequence ID" value="PIA30564.1"/>
    <property type="molecule type" value="Genomic_DNA"/>
</dbReference>
<dbReference type="AlphaFoldDB" id="A0A2G5CGY8"/>
<evidence type="ECO:0000313" key="3">
    <source>
        <dbReference type="Proteomes" id="UP000230069"/>
    </source>
</evidence>
<evidence type="ECO:0000313" key="1">
    <source>
        <dbReference type="EMBL" id="PIA30554.1"/>
    </source>
</evidence>